<protein>
    <recommendedName>
        <fullName evidence="4">isocitrate dehydrogenase (NADP(+))</fullName>
        <ecNumber evidence="4">1.1.1.42</ecNumber>
    </recommendedName>
</protein>
<feature type="modified residue" description="N6-acetyllysine" evidence="17">
    <location>
        <position position="116"/>
    </location>
</feature>
<dbReference type="RefSeq" id="WP_174404227.1">
    <property type="nucleotide sequence ID" value="NZ_BLVO01000012.1"/>
</dbReference>
<dbReference type="GO" id="GO:0006097">
    <property type="term" value="P:glyoxylate cycle"/>
    <property type="evidence" value="ECO:0007669"/>
    <property type="project" value="UniProtKB-KW"/>
</dbReference>
<evidence type="ECO:0000256" key="16">
    <source>
        <dbReference type="PIRSR" id="PIRSR604439-4"/>
    </source>
</evidence>
<feature type="binding site" evidence="13">
    <location>
        <position position="89"/>
    </location>
    <ligand>
        <name>D-threo-isocitrate</name>
        <dbReference type="ChEBI" id="CHEBI:15562"/>
    </ligand>
</feature>
<evidence type="ECO:0000313" key="19">
    <source>
        <dbReference type="EMBL" id="GFM32526.1"/>
    </source>
</evidence>
<keyword evidence="11 15" id="KW-0464">Manganese</keyword>
<dbReference type="Proteomes" id="UP000503840">
    <property type="component" value="Unassembled WGS sequence"/>
</dbReference>
<comment type="catalytic activity">
    <reaction evidence="12">
        <text>D-threo-isocitrate + NADP(+) = 2-oxoglutarate + CO2 + NADPH</text>
        <dbReference type="Rhea" id="RHEA:19629"/>
        <dbReference type="ChEBI" id="CHEBI:15562"/>
        <dbReference type="ChEBI" id="CHEBI:16526"/>
        <dbReference type="ChEBI" id="CHEBI:16810"/>
        <dbReference type="ChEBI" id="CHEBI:57783"/>
        <dbReference type="ChEBI" id="CHEBI:58349"/>
        <dbReference type="EC" id="1.1.1.42"/>
    </reaction>
</comment>
<keyword evidence="10" id="KW-0560">Oxidoreductase</keyword>
<feature type="modified residue" description="Phosphoserine" evidence="17">
    <location>
        <position position="87"/>
    </location>
</feature>
<name>A0A7J0BFV6_9BACT</name>
<reference evidence="19 20" key="1">
    <citation type="submission" date="2020-05" db="EMBL/GenBank/DDBJ databases">
        <title>Draft genome sequence of Desulfovibrio sp. strain HN2T.</title>
        <authorList>
            <person name="Ueno A."/>
            <person name="Tamazawa S."/>
            <person name="Tamamura S."/>
            <person name="Murakami T."/>
            <person name="Kiyama T."/>
            <person name="Inomata H."/>
            <person name="Amano Y."/>
            <person name="Miyakawa K."/>
            <person name="Tamaki H."/>
            <person name="Naganuma T."/>
            <person name="Kaneko K."/>
        </authorList>
    </citation>
    <scope>NUCLEOTIDE SEQUENCE [LARGE SCALE GENOMIC DNA]</scope>
    <source>
        <strain evidence="19 20">HN2</strain>
    </source>
</reference>
<dbReference type="EC" id="1.1.1.42" evidence="4"/>
<evidence type="ECO:0000256" key="17">
    <source>
        <dbReference type="PIRSR" id="PIRSR604439-5"/>
    </source>
</evidence>
<evidence type="ECO:0000256" key="13">
    <source>
        <dbReference type="PIRSR" id="PIRSR604439-1"/>
    </source>
</evidence>
<keyword evidence="9 14" id="KW-0521">NADP</keyword>
<evidence type="ECO:0000256" key="14">
    <source>
        <dbReference type="PIRSR" id="PIRSR604439-2"/>
    </source>
</evidence>
<evidence type="ECO:0000256" key="7">
    <source>
        <dbReference type="ARBA" id="ARBA00022723"/>
    </source>
</evidence>
<comment type="caution">
    <text evidence="19">The sequence shown here is derived from an EMBL/GenBank/DDBJ whole genome shotgun (WGS) entry which is preliminary data.</text>
</comment>
<feature type="binding site" evidence="13">
    <location>
        <position position="103"/>
    </location>
    <ligand>
        <name>D-threo-isocitrate</name>
        <dbReference type="ChEBI" id="CHEBI:15562"/>
    </ligand>
</feature>
<dbReference type="Pfam" id="PF00180">
    <property type="entry name" value="Iso_dh"/>
    <property type="match status" value="1"/>
</dbReference>
<dbReference type="InterPro" id="IPR024084">
    <property type="entry name" value="IsoPropMal-DH-like_dom"/>
</dbReference>
<proteinExistence type="inferred from homology"/>
<dbReference type="NCBIfam" id="NF005425">
    <property type="entry name" value="PRK07006.1"/>
    <property type="match status" value="1"/>
</dbReference>
<comment type="subunit">
    <text evidence="3">Homodimer.</text>
</comment>
<dbReference type="GO" id="GO:0004450">
    <property type="term" value="F:isocitrate dehydrogenase (NADP+) activity"/>
    <property type="evidence" value="ECO:0007669"/>
    <property type="project" value="UniProtKB-EC"/>
</dbReference>
<dbReference type="InterPro" id="IPR019818">
    <property type="entry name" value="IsoCit/isopropylmalate_DH_CS"/>
</dbReference>
<evidence type="ECO:0000259" key="18">
    <source>
        <dbReference type="SMART" id="SM01329"/>
    </source>
</evidence>
<feature type="binding site" evidence="13">
    <location>
        <position position="127"/>
    </location>
    <ligand>
        <name>D-threo-isocitrate</name>
        <dbReference type="ChEBI" id="CHEBI:15562"/>
    </ligand>
</feature>
<feature type="binding site" evidence="14">
    <location>
        <position position="318"/>
    </location>
    <ligand>
        <name>NADP(+)</name>
        <dbReference type="ChEBI" id="CHEBI:58349"/>
    </ligand>
</feature>
<feature type="modified residue" description="N6-succinyllysine" evidence="17">
    <location>
        <position position="74"/>
    </location>
</feature>
<evidence type="ECO:0000256" key="2">
    <source>
        <dbReference type="ARBA" id="ARBA00007769"/>
    </source>
</evidence>
<keyword evidence="5" id="KW-0329">Glyoxylate bypass</keyword>
<dbReference type="InterPro" id="IPR004439">
    <property type="entry name" value="Isocitrate_DH_NADP_dimer_prok"/>
</dbReference>
<accession>A0A7J0BFV6</accession>
<evidence type="ECO:0000256" key="1">
    <source>
        <dbReference type="ARBA" id="ARBA00001936"/>
    </source>
</evidence>
<dbReference type="GO" id="GO:0000287">
    <property type="term" value="F:magnesium ion binding"/>
    <property type="evidence" value="ECO:0007669"/>
    <property type="project" value="InterPro"/>
</dbReference>
<evidence type="ECO:0000256" key="4">
    <source>
        <dbReference type="ARBA" id="ARBA00013013"/>
    </source>
</evidence>
<feature type="binding site" evidence="15">
    <location>
        <position position="273"/>
    </location>
    <ligand>
        <name>Mg(2+)</name>
        <dbReference type="ChEBI" id="CHEBI:18420"/>
    </ligand>
</feature>
<evidence type="ECO:0000256" key="6">
    <source>
        <dbReference type="ARBA" id="ARBA00022532"/>
    </source>
</evidence>
<dbReference type="EMBL" id="BLVO01000012">
    <property type="protein sequence ID" value="GFM32526.1"/>
    <property type="molecule type" value="Genomic_DNA"/>
</dbReference>
<feature type="binding site" evidence="13">
    <location>
        <position position="87"/>
    </location>
    <ligand>
        <name>D-threo-isocitrate</name>
        <dbReference type="ChEBI" id="CHEBI:15562"/>
    </ligand>
</feature>
<evidence type="ECO:0000256" key="8">
    <source>
        <dbReference type="ARBA" id="ARBA00022842"/>
    </source>
</evidence>
<feature type="site" description="Critical for catalysis" evidence="16">
    <location>
        <position position="134"/>
    </location>
</feature>
<dbReference type="SMART" id="SM01329">
    <property type="entry name" value="Iso_dh"/>
    <property type="match status" value="1"/>
</dbReference>
<evidence type="ECO:0000256" key="11">
    <source>
        <dbReference type="ARBA" id="ARBA00023211"/>
    </source>
</evidence>
<dbReference type="GO" id="GO:0051287">
    <property type="term" value="F:NAD binding"/>
    <property type="evidence" value="ECO:0007669"/>
    <property type="project" value="InterPro"/>
</dbReference>
<dbReference type="Gene3D" id="3.40.718.10">
    <property type="entry name" value="Isopropylmalate Dehydrogenase"/>
    <property type="match status" value="1"/>
</dbReference>
<dbReference type="PROSITE" id="PS00470">
    <property type="entry name" value="IDH_IMDH"/>
    <property type="match status" value="1"/>
</dbReference>
<evidence type="ECO:0000256" key="10">
    <source>
        <dbReference type="ARBA" id="ARBA00023002"/>
    </source>
</evidence>
<evidence type="ECO:0000256" key="3">
    <source>
        <dbReference type="ARBA" id="ARBA00011738"/>
    </source>
</evidence>
<dbReference type="AlphaFoldDB" id="A0A7J0BFV6"/>
<gene>
    <name evidence="19" type="primary">icd</name>
    <name evidence="19" type="ORF">DSM101010T_08910</name>
</gene>
<evidence type="ECO:0000256" key="5">
    <source>
        <dbReference type="ARBA" id="ARBA00022435"/>
    </source>
</evidence>
<evidence type="ECO:0000313" key="20">
    <source>
        <dbReference type="Proteomes" id="UP000503840"/>
    </source>
</evidence>
<dbReference type="PANTHER" id="PTHR43504:SF1">
    <property type="entry name" value="ISOCITRATE DEHYDROGENASE [NADP]"/>
    <property type="match status" value="1"/>
</dbReference>
<sequence>MQKTVLFIEGDGIGAEVTRAAQPIINKAVEKAYGKERALEWKELLAGEKAFKETGEYLPQSTLDALRGAELAMKGPLTTPVGKGFRSLNVTMRQTLDLYACIRPIRYFDGIMSPVKRPDLVDMIVFRENTEDVYAGIEYASGTPEARKIIEFFRDQLGVNVDLSAGVGLKPMTPAGSKRLVRKALQHAVAQGKSSVTLVHKGNIMKYTEGGFREWGYEVARDEFADQFVTEKDSAGVTGKIVVKDRIADAMFQEVLIRPEQYSVIATTNLNGDYISDALAAQVGGLGLAPGVNMSDTLAFYEATHGTAPTIAGQDKANPGSLILCGAMLLDHIGWHEAAALIHNAMNKVISDKTVTVDLATQMEGARTVGTTEFGDLLGAAL</sequence>
<evidence type="ECO:0000256" key="9">
    <source>
        <dbReference type="ARBA" id="ARBA00022857"/>
    </source>
</evidence>
<dbReference type="PANTHER" id="PTHR43504">
    <property type="entry name" value="ISOCITRATE DEHYDROGENASE [NADP]"/>
    <property type="match status" value="1"/>
</dbReference>
<feature type="binding site" evidence="13">
    <location>
        <position position="93"/>
    </location>
    <ligand>
        <name>D-threo-isocitrate</name>
        <dbReference type="ChEBI" id="CHEBI:15562"/>
    </ligand>
</feature>
<evidence type="ECO:0000256" key="12">
    <source>
        <dbReference type="ARBA" id="ARBA00023554"/>
    </source>
</evidence>
<feature type="binding site" evidence="14">
    <location>
        <position position="78"/>
    </location>
    <ligand>
        <name>NADP(+)</name>
        <dbReference type="ChEBI" id="CHEBI:58349"/>
    </ligand>
</feature>
<feature type="site" description="Critical for catalysis" evidence="16">
    <location>
        <position position="201"/>
    </location>
</feature>
<keyword evidence="20" id="KW-1185">Reference proteome</keyword>
<dbReference type="SUPFAM" id="SSF53659">
    <property type="entry name" value="Isocitrate/Isopropylmalate dehydrogenase-like"/>
    <property type="match status" value="1"/>
</dbReference>
<dbReference type="GO" id="GO:0006099">
    <property type="term" value="P:tricarboxylic acid cycle"/>
    <property type="evidence" value="ECO:0007669"/>
    <property type="project" value="UniProtKB-KW"/>
</dbReference>
<keyword evidence="6" id="KW-0816">Tricarboxylic acid cycle</keyword>
<keyword evidence="8 15" id="KW-0460">Magnesium</keyword>
<keyword evidence="7" id="KW-0479">Metal-binding</keyword>
<comment type="cofactor">
    <cofactor evidence="1">
        <name>Mn(2+)</name>
        <dbReference type="ChEBI" id="CHEBI:29035"/>
    </cofactor>
</comment>
<comment type="similarity">
    <text evidence="2">Belongs to the isocitrate and isopropylmalate dehydrogenases family.</text>
</comment>
<feature type="domain" description="Isopropylmalate dehydrogenase-like" evidence="18">
    <location>
        <begin position="4"/>
        <end position="378"/>
    </location>
</feature>
<organism evidence="19 20">
    <name type="scientific">Desulfovibrio subterraneus</name>
    <dbReference type="NCBI Taxonomy" id="2718620"/>
    <lineage>
        <taxon>Bacteria</taxon>
        <taxon>Pseudomonadati</taxon>
        <taxon>Thermodesulfobacteriota</taxon>
        <taxon>Desulfovibrionia</taxon>
        <taxon>Desulfovibrionales</taxon>
        <taxon>Desulfovibrionaceae</taxon>
        <taxon>Desulfovibrio</taxon>
    </lineage>
</organism>
<evidence type="ECO:0000256" key="15">
    <source>
        <dbReference type="PIRSR" id="PIRSR604439-3"/>
    </source>
</evidence>
<comment type="cofactor">
    <cofactor evidence="15">
        <name>Mg(2+)</name>
        <dbReference type="ChEBI" id="CHEBI:18420"/>
    </cofactor>
    <cofactor evidence="15">
        <name>Mn(2+)</name>
        <dbReference type="ChEBI" id="CHEBI:29035"/>
    </cofactor>
    <text evidence="15">Binds 1 Mg(2+) or Mn(2+) ion per subunit.</text>
</comment>